<evidence type="ECO:0008006" key="3">
    <source>
        <dbReference type="Google" id="ProtNLM"/>
    </source>
</evidence>
<sequence length="152" mass="17976">MQIETIRDVLNWTVLFHKNLKDSLNKSSKQNKDEGARMMLRYLSEHEESLENIVQGFENTADVKALNTWCFDYIEKHSIIERVDCNSLFEELDISDIMEKIVNHHEQVIELYIHIYSRVDIESAKTLLDTIKDIEENEIKRIVQSANRFSDM</sequence>
<name>A0A290S5L8_9GAMM</name>
<dbReference type="Gene3D" id="1.20.1260.10">
    <property type="match status" value="1"/>
</dbReference>
<protein>
    <recommendedName>
        <fullName evidence="3">ATPase</fullName>
    </recommendedName>
</protein>
<proteinExistence type="predicted"/>
<dbReference type="Proteomes" id="UP000016505">
    <property type="component" value="Chromosome I"/>
</dbReference>
<evidence type="ECO:0000313" key="2">
    <source>
        <dbReference type="Proteomes" id="UP000016505"/>
    </source>
</evidence>
<dbReference type="InterPro" id="IPR012347">
    <property type="entry name" value="Ferritin-like"/>
</dbReference>
<dbReference type="OrthoDB" id="278693at2"/>
<organism evidence="1 2">
    <name type="scientific">Pseudoalteromonas arctica A 37-1-2</name>
    <dbReference type="NCBI Taxonomy" id="1117313"/>
    <lineage>
        <taxon>Bacteria</taxon>
        <taxon>Pseudomonadati</taxon>
        <taxon>Pseudomonadota</taxon>
        <taxon>Gammaproteobacteria</taxon>
        <taxon>Alteromonadales</taxon>
        <taxon>Pseudoalteromonadaceae</taxon>
        <taxon>Pseudoalteromonas</taxon>
    </lineage>
</organism>
<dbReference type="KEGG" id="part:PARC_a1731"/>
<dbReference type="RefSeq" id="WP_010552589.1">
    <property type="nucleotide sequence ID" value="NZ_CP011025.1"/>
</dbReference>
<evidence type="ECO:0000313" key="1">
    <source>
        <dbReference type="EMBL" id="ATC86311.1"/>
    </source>
</evidence>
<dbReference type="EMBL" id="CP011025">
    <property type="protein sequence ID" value="ATC86311.1"/>
    <property type="molecule type" value="Genomic_DNA"/>
</dbReference>
<gene>
    <name evidence="1" type="ORF">PARC_a1731</name>
</gene>
<accession>A0A290S5L8</accession>
<reference evidence="1 2" key="1">
    <citation type="journal article" date="2012" name="J. Bacteriol.">
        <title>Genome sequences of type strains of seven species of the marine bacterium Pseudoalteromonas.</title>
        <authorList>
            <person name="Xie B.B."/>
            <person name="Shu Y.L."/>
            <person name="Qin Q.L."/>
            <person name="Rong J.C."/>
            <person name="Zhang X.Y."/>
            <person name="Chen X.L."/>
            <person name="Shi M."/>
            <person name="He H.L."/>
            <person name="Zhou B.C."/>
            <person name="Zhang Y.Z."/>
        </authorList>
    </citation>
    <scope>NUCLEOTIDE SEQUENCE [LARGE SCALE GENOMIC DNA]</scope>
    <source>
        <strain evidence="1 2">A 37-1-2</strain>
    </source>
</reference>
<dbReference type="AlphaFoldDB" id="A0A290S5L8"/>